<dbReference type="GO" id="GO:0016830">
    <property type="term" value="F:carbon-carbon lyase activity"/>
    <property type="evidence" value="ECO:0007669"/>
    <property type="project" value="UniProtKB-UniRule"/>
</dbReference>
<feature type="active site" description="Proton acceptor" evidence="4">
    <location>
        <position position="154"/>
    </location>
</feature>
<comment type="catalytic activity">
    <reaction evidence="4">
        <text>cyclic dehypoxanthinylfutalosinate = 1,4-dihydroxy-6-naphthoate + dihydroxyacetone</text>
        <dbReference type="Rhea" id="RHEA:33087"/>
        <dbReference type="ChEBI" id="CHEBI:16016"/>
        <dbReference type="ChEBI" id="CHEBI:64254"/>
        <dbReference type="ChEBI" id="CHEBI:64270"/>
        <dbReference type="EC" id="4.1.99.29"/>
    </reaction>
</comment>
<protein>
    <recommendedName>
        <fullName evidence="4">1,4-dihydroxy-6-naphtoate synthase</fullName>
        <ecNumber evidence="4">4.1.99.29</ecNumber>
    </recommendedName>
    <alternativeName>
        <fullName evidence="4">Menaquinone biosynthetic enzyme MqnD</fullName>
    </alternativeName>
</protein>
<evidence type="ECO:0000256" key="3">
    <source>
        <dbReference type="ARBA" id="ARBA00023239"/>
    </source>
</evidence>
<reference evidence="5 6" key="1">
    <citation type="submission" date="2017-02" db="EMBL/GenBank/DDBJ databases">
        <authorList>
            <person name="Peterson S.W."/>
        </authorList>
    </citation>
    <scope>NUCLEOTIDE SEQUENCE [LARGE SCALE GENOMIC DNA]</scope>
    <source>
        <strain evidence="5 6">DSM 16080</strain>
    </source>
</reference>
<dbReference type="STRING" id="1121449.SAMN02745704_00776"/>
<dbReference type="HAMAP" id="MF_00996">
    <property type="entry name" value="MqnD"/>
    <property type="match status" value="1"/>
</dbReference>
<dbReference type="RefSeq" id="WP_078716426.1">
    <property type="nucleotide sequence ID" value="NZ_FUYC01000002.1"/>
</dbReference>
<dbReference type="InterPro" id="IPR030869">
    <property type="entry name" value="MqnD"/>
</dbReference>
<evidence type="ECO:0000256" key="2">
    <source>
        <dbReference type="ARBA" id="ARBA00022428"/>
    </source>
</evidence>
<dbReference type="Proteomes" id="UP000190027">
    <property type="component" value="Unassembled WGS sequence"/>
</dbReference>
<dbReference type="EC" id="4.1.99.29" evidence="4"/>
<comment type="function">
    <text evidence="4">Catalyzes the conversion of cyclic dehypoxanthine futalosine (cyclic DHFL) into 1,4-dihydroxy-6-naphthoate, a step in the biosynthesis of menaquinone (MK, vitamin K2).</text>
</comment>
<evidence type="ECO:0000313" key="5">
    <source>
        <dbReference type="EMBL" id="SKA74811.1"/>
    </source>
</evidence>
<evidence type="ECO:0000256" key="1">
    <source>
        <dbReference type="ARBA" id="ARBA00004863"/>
    </source>
</evidence>
<comment type="pathway">
    <text evidence="1 4">Quinol/quinone metabolism; menaquinone biosynthesis.</text>
</comment>
<proteinExistence type="inferred from homology"/>
<dbReference type="Pfam" id="PF02621">
    <property type="entry name" value="VitK2_biosynth"/>
    <property type="match status" value="1"/>
</dbReference>
<comment type="similarity">
    <text evidence="4">Belongs to the MqnA/MqnD family. MqnD subfamily.</text>
</comment>
<organism evidence="5 6">
    <name type="scientific">Paucidesulfovibrio gracilis DSM 16080</name>
    <dbReference type="NCBI Taxonomy" id="1121449"/>
    <lineage>
        <taxon>Bacteria</taxon>
        <taxon>Pseudomonadati</taxon>
        <taxon>Thermodesulfobacteriota</taxon>
        <taxon>Desulfovibrionia</taxon>
        <taxon>Desulfovibrionales</taxon>
        <taxon>Desulfovibrionaceae</taxon>
        <taxon>Paucidesulfovibrio</taxon>
    </lineage>
</organism>
<dbReference type="OrthoDB" id="9809439at2"/>
<dbReference type="InterPro" id="IPR003773">
    <property type="entry name" value="Menaquinone_biosynth"/>
</dbReference>
<sequence length="282" mass="30736">MQRRLDFGISPCPNDTFIFGGLALERVPCAAGEPVFHLADVEELNRWAATGEPAVCKVSVAAAADLLDRYVILRAGGALGWGVGPLLVASKPAQASLNKLCGSVAVPGMRTTATLLFCMLAREKALDVTLQEMIYHQVMPVVASGECSAGLVIHEGRFVLQQHGLVALQDMGEWWEQRTGLPLPLGCIVARRDLGNERLHALNTAIQRSLAYADGAEDVWSYIREHAQEMDESVIKQHVRTFVTDYSRDLGTEGEEALGTLLREAVRLRGCSLHTLPWILPA</sequence>
<dbReference type="AlphaFoldDB" id="A0A1T4WDT1"/>
<accession>A0A1T4WDT1</accession>
<dbReference type="GO" id="GO:0009234">
    <property type="term" value="P:menaquinone biosynthetic process"/>
    <property type="evidence" value="ECO:0007669"/>
    <property type="project" value="UniProtKB-UniRule"/>
</dbReference>
<dbReference type="Gene3D" id="3.40.190.10">
    <property type="entry name" value="Periplasmic binding protein-like II"/>
    <property type="match status" value="2"/>
</dbReference>
<evidence type="ECO:0000256" key="4">
    <source>
        <dbReference type="HAMAP-Rule" id="MF_00996"/>
    </source>
</evidence>
<evidence type="ECO:0000313" key="6">
    <source>
        <dbReference type="Proteomes" id="UP000190027"/>
    </source>
</evidence>
<dbReference type="UniPathway" id="UPA00079"/>
<dbReference type="PANTHER" id="PTHR37167:SF1">
    <property type="entry name" value="1,4-DIHYDROXY-6-NAPHTOATE SYNTHASE"/>
    <property type="match status" value="1"/>
</dbReference>
<keyword evidence="2 4" id="KW-0474">Menaquinone biosynthesis</keyword>
<dbReference type="SUPFAM" id="SSF53850">
    <property type="entry name" value="Periplasmic binding protein-like II"/>
    <property type="match status" value="1"/>
</dbReference>
<dbReference type="PANTHER" id="PTHR37167">
    <property type="entry name" value="1,4-DIHYDROXY-6-NAPHTOATE SYNTHASE"/>
    <property type="match status" value="1"/>
</dbReference>
<dbReference type="EMBL" id="FUYC01000002">
    <property type="protein sequence ID" value="SKA74811.1"/>
    <property type="molecule type" value="Genomic_DNA"/>
</dbReference>
<feature type="binding site" evidence="4">
    <location>
        <begin position="112"/>
        <end position="113"/>
    </location>
    <ligand>
        <name>substrate</name>
    </ligand>
</feature>
<keyword evidence="6" id="KW-1185">Reference proteome</keyword>
<name>A0A1T4WDT1_9BACT</name>
<feature type="binding site" evidence="4">
    <location>
        <begin position="57"/>
        <end position="59"/>
    </location>
    <ligand>
        <name>substrate</name>
    </ligand>
</feature>
<gene>
    <name evidence="4" type="primary">mqnD</name>
    <name evidence="5" type="ORF">SAMN02745704_00776</name>
</gene>
<dbReference type="CDD" id="cd13635">
    <property type="entry name" value="PBP2_Ttha1568_Mqnd"/>
    <property type="match status" value="1"/>
</dbReference>
<keyword evidence="3 4" id="KW-0456">Lyase</keyword>